<proteinExistence type="predicted"/>
<reference evidence="3" key="1">
    <citation type="submission" date="2021-11" db="EMBL/GenBank/DDBJ databases">
        <title>Description of a new species Pelosinus isolated from the bottom sediments of Lake Baikal.</title>
        <authorList>
            <person name="Zakharyuk A."/>
        </authorList>
    </citation>
    <scope>NUCLEOTIDE SEQUENCE</scope>
    <source>
        <strain evidence="3">Bkl1</strain>
    </source>
</reference>
<evidence type="ECO:0000256" key="1">
    <source>
        <dbReference type="SAM" id="SignalP"/>
    </source>
</evidence>
<evidence type="ECO:0000313" key="4">
    <source>
        <dbReference type="Proteomes" id="UP001165492"/>
    </source>
</evidence>
<dbReference type="Pfam" id="PF01764">
    <property type="entry name" value="Lipase_3"/>
    <property type="match status" value="1"/>
</dbReference>
<gene>
    <name evidence="3" type="ORF">LMF89_01085</name>
</gene>
<dbReference type="PANTHER" id="PTHR45856:SF24">
    <property type="entry name" value="FUNGAL LIPASE-LIKE DOMAIN-CONTAINING PROTEIN"/>
    <property type="match status" value="1"/>
</dbReference>
<dbReference type="CDD" id="cd00519">
    <property type="entry name" value="Lipase_3"/>
    <property type="match status" value="1"/>
</dbReference>
<dbReference type="InterPro" id="IPR002921">
    <property type="entry name" value="Fungal_lipase-type"/>
</dbReference>
<comment type="caution">
    <text evidence="3">The sequence shown here is derived from an EMBL/GenBank/DDBJ whole genome shotgun (WGS) entry which is preliminary data.</text>
</comment>
<dbReference type="InterPro" id="IPR051218">
    <property type="entry name" value="Sec_MonoDiacylglyc_Lipase"/>
</dbReference>
<dbReference type="Proteomes" id="UP001165492">
    <property type="component" value="Unassembled WGS sequence"/>
</dbReference>
<evidence type="ECO:0000259" key="2">
    <source>
        <dbReference type="Pfam" id="PF01764"/>
    </source>
</evidence>
<keyword evidence="1" id="KW-0732">Signal</keyword>
<dbReference type="SUPFAM" id="SSF53474">
    <property type="entry name" value="alpha/beta-Hydrolases"/>
    <property type="match status" value="1"/>
</dbReference>
<keyword evidence="4" id="KW-1185">Reference proteome</keyword>
<feature type="signal peptide" evidence="1">
    <location>
        <begin position="1"/>
        <end position="23"/>
    </location>
</feature>
<feature type="domain" description="Fungal lipase-type" evidence="2">
    <location>
        <begin position="96"/>
        <end position="246"/>
    </location>
</feature>
<feature type="chain" id="PRO_5046426812" evidence="1">
    <location>
        <begin position="24"/>
        <end position="438"/>
    </location>
</feature>
<name>A0ABS8HLF4_9FIRM</name>
<dbReference type="PANTHER" id="PTHR45856">
    <property type="entry name" value="ALPHA/BETA-HYDROLASES SUPERFAMILY PROTEIN"/>
    <property type="match status" value="1"/>
</dbReference>
<protein>
    <submittedName>
        <fullName evidence="3">Lipase family protein</fullName>
    </submittedName>
</protein>
<dbReference type="Gene3D" id="3.40.50.1820">
    <property type="entry name" value="alpha/beta hydrolase"/>
    <property type="match status" value="1"/>
</dbReference>
<organism evidence="3 4">
    <name type="scientific">Pelosinus baikalensis</name>
    <dbReference type="NCBI Taxonomy" id="2892015"/>
    <lineage>
        <taxon>Bacteria</taxon>
        <taxon>Bacillati</taxon>
        <taxon>Bacillota</taxon>
        <taxon>Negativicutes</taxon>
        <taxon>Selenomonadales</taxon>
        <taxon>Sporomusaceae</taxon>
        <taxon>Pelosinus</taxon>
    </lineage>
</organism>
<dbReference type="EMBL" id="JAJHJB010000001">
    <property type="protein sequence ID" value="MCC5463954.1"/>
    <property type="molecule type" value="Genomic_DNA"/>
</dbReference>
<accession>A0ABS8HLF4</accession>
<dbReference type="InterPro" id="IPR029058">
    <property type="entry name" value="AB_hydrolase_fold"/>
</dbReference>
<dbReference type="RefSeq" id="WP_229533485.1">
    <property type="nucleotide sequence ID" value="NZ_JAJHJB010000001.1"/>
</dbReference>
<evidence type="ECO:0000313" key="3">
    <source>
        <dbReference type="EMBL" id="MCC5463954.1"/>
    </source>
</evidence>
<sequence>MMKKLVLFLFSFTLLWYPFFVHADPREDYEEAYKLYIAAGASGAAYSDRIGELATRYLAQGGWQIDHYVQTQGHTGARFLIAKKDHSGGAPEYLLAIVGTENNKDLKTDLKVDKIYFAGSNTKEFTVNANKKDVPNTEPKVHKGFNEFVQTIPSAVLHNPQHSRLSLPDLLMADKNAKLYLTGHSLGGAAATLVGARLLSMGINPEQIEVITFGAPAVGNAAFAAKFEPILHLTRIVNAGDPVTGVLQTLVGGYQQFGREIKWTSPGTVGDPHKLVSYVDSAIKNYYDKRSQAVKAGMELPAEPATKQTDLGRVYIAPLQNNLPDGLTADFWYMHEALKDEYRKILPDYVIANTQTSPNAWREAAVASGCRWAIISEVSAFRVKQERSTYYITVTQAVYDVATDMVVDNAIFSTGTYNLTPLEAFFHAFKGINIRQNN</sequence>